<evidence type="ECO:0000313" key="4">
    <source>
        <dbReference type="Proteomes" id="UP000276349"/>
    </source>
</evidence>
<proteinExistence type="predicted"/>
<gene>
    <name evidence="3" type="ORF">EKG35_16555</name>
</gene>
<dbReference type="AlphaFoldDB" id="A0A431UIM2"/>
<organism evidence="3 4">
    <name type="scientific">Lysinibacillus telephonicus</name>
    <dbReference type="NCBI Taxonomy" id="1714840"/>
    <lineage>
        <taxon>Bacteria</taxon>
        <taxon>Bacillati</taxon>
        <taxon>Bacillota</taxon>
        <taxon>Bacilli</taxon>
        <taxon>Bacillales</taxon>
        <taxon>Bacillaceae</taxon>
        <taxon>Lysinibacillus</taxon>
    </lineage>
</organism>
<dbReference type="InterPro" id="IPR016747">
    <property type="entry name" value="Phosphotransbutyrylase"/>
</dbReference>
<accession>A0A431UIM2</accession>
<feature type="transmembrane region" description="Helical" evidence="1">
    <location>
        <begin position="95"/>
        <end position="113"/>
    </location>
</feature>
<feature type="domain" description="VanZ-like" evidence="2">
    <location>
        <begin position="2"/>
        <end position="144"/>
    </location>
</feature>
<dbReference type="OrthoDB" id="291892at2"/>
<keyword evidence="4" id="KW-1185">Reference proteome</keyword>
<sequence length="158" mass="18762">MFLIIGVLLVLTYLSNMPYQQQTIIPELREVLKEQPFYELLSKIEVTYWGKTISVETRGYYYFVEFLIRKGFHFVGYGFISIVFYLFYRRFKRKYPVIYAVFTTFIIACLDELHQRYIAGRTGVFDDVLLDTAGAIIFVFLFKIGLTIFQKVGKRKKH</sequence>
<keyword evidence="1" id="KW-0472">Membrane</keyword>
<dbReference type="NCBIfam" id="NF037970">
    <property type="entry name" value="vanZ_1"/>
    <property type="match status" value="1"/>
</dbReference>
<keyword evidence="1" id="KW-0812">Transmembrane</keyword>
<dbReference type="EMBL" id="RXNR01000064">
    <property type="protein sequence ID" value="RTQ89374.1"/>
    <property type="molecule type" value="Genomic_DNA"/>
</dbReference>
<dbReference type="Proteomes" id="UP000276349">
    <property type="component" value="Unassembled WGS sequence"/>
</dbReference>
<feature type="transmembrane region" description="Helical" evidence="1">
    <location>
        <begin position="71"/>
        <end position="88"/>
    </location>
</feature>
<feature type="transmembrane region" description="Helical" evidence="1">
    <location>
        <begin position="128"/>
        <end position="149"/>
    </location>
</feature>
<name>A0A431UIM2_9BACI</name>
<comment type="caution">
    <text evidence="3">The sequence shown here is derived from an EMBL/GenBank/DDBJ whole genome shotgun (WGS) entry which is preliminary data.</text>
</comment>
<dbReference type="Pfam" id="PF04892">
    <property type="entry name" value="VanZ"/>
    <property type="match status" value="1"/>
</dbReference>
<dbReference type="PANTHER" id="PTHR28008:SF1">
    <property type="entry name" value="DOMAIN PROTEIN, PUTATIVE (AFU_ORTHOLOGUE AFUA_3G10980)-RELATED"/>
    <property type="match status" value="1"/>
</dbReference>
<evidence type="ECO:0000256" key="1">
    <source>
        <dbReference type="SAM" id="Phobius"/>
    </source>
</evidence>
<dbReference type="PIRSF" id="PIRSF019083">
    <property type="entry name" value="UCP019083_VanZ"/>
    <property type="match status" value="1"/>
</dbReference>
<keyword evidence="1" id="KW-1133">Transmembrane helix</keyword>
<dbReference type="PANTHER" id="PTHR28008">
    <property type="entry name" value="DOMAIN PROTEIN, PUTATIVE (AFU_ORTHOLOGUE AFUA_3G10980)-RELATED"/>
    <property type="match status" value="1"/>
</dbReference>
<evidence type="ECO:0000313" key="3">
    <source>
        <dbReference type="EMBL" id="RTQ89374.1"/>
    </source>
</evidence>
<dbReference type="InterPro" id="IPR006976">
    <property type="entry name" value="VanZ-like"/>
</dbReference>
<evidence type="ECO:0000259" key="2">
    <source>
        <dbReference type="Pfam" id="PF04892"/>
    </source>
</evidence>
<reference evidence="3 4" key="1">
    <citation type="submission" date="2018-12" db="EMBL/GenBank/DDBJ databases">
        <authorList>
            <person name="Yu L."/>
        </authorList>
    </citation>
    <scope>NUCLEOTIDE SEQUENCE [LARGE SCALE GENOMIC DNA]</scope>
    <source>
        <strain evidence="3 4">S5H2222</strain>
    </source>
</reference>
<protein>
    <submittedName>
        <fullName evidence="3">VanZ family protein</fullName>
    </submittedName>
</protein>